<keyword evidence="5" id="KW-1185">Reference proteome</keyword>
<dbReference type="RefSeq" id="WP_188387159.1">
    <property type="nucleotide sequence ID" value="NZ_BMFK01000001.1"/>
</dbReference>
<dbReference type="EMBL" id="BMFK01000001">
    <property type="protein sequence ID" value="GGE60278.1"/>
    <property type="molecule type" value="Genomic_DNA"/>
</dbReference>
<proteinExistence type="predicted"/>
<dbReference type="InterPro" id="IPR013078">
    <property type="entry name" value="His_Pase_superF_clade-1"/>
</dbReference>
<sequence>MTTIGFIRHGSTAWNKEKRSQGLSNIPLDEAGLLQADKLGERIRNEKWDVVYASDLSRARATAEAIERLANLPLLLDVRLREASGGEIEGTTEQERIEKWGEDWRSLDLGIESAESVIARAMPVVDEIMEKHCGKNVLIVSHGAFTRHMLKALVPSIDLTVSPKNTSITRLVKTDAGWDCELYNCTIHLG</sequence>
<dbReference type="InterPro" id="IPR029033">
    <property type="entry name" value="His_PPase_superfam"/>
</dbReference>
<feature type="active site" description="Tele-phosphohistidine intermediate" evidence="2">
    <location>
        <position position="9"/>
    </location>
</feature>
<dbReference type="CDD" id="cd07067">
    <property type="entry name" value="HP_PGM_like"/>
    <property type="match status" value="1"/>
</dbReference>
<dbReference type="GO" id="GO:0005829">
    <property type="term" value="C:cytosol"/>
    <property type="evidence" value="ECO:0007669"/>
    <property type="project" value="TreeGrafter"/>
</dbReference>
<dbReference type="Proteomes" id="UP000605259">
    <property type="component" value="Unassembled WGS sequence"/>
</dbReference>
<evidence type="ECO:0000313" key="4">
    <source>
        <dbReference type="EMBL" id="GGE60278.1"/>
    </source>
</evidence>
<evidence type="ECO:0000256" key="2">
    <source>
        <dbReference type="PIRSR" id="PIRSR613078-1"/>
    </source>
</evidence>
<dbReference type="SMART" id="SM00855">
    <property type="entry name" value="PGAM"/>
    <property type="match status" value="1"/>
</dbReference>
<feature type="active site" description="Proton donor/acceptor" evidence="2">
    <location>
        <position position="82"/>
    </location>
</feature>
<comment type="caution">
    <text evidence="4">The sequence shown here is derived from an EMBL/GenBank/DDBJ whole genome shotgun (WGS) entry which is preliminary data.</text>
</comment>
<organism evidence="4 5">
    <name type="scientific">Priestia taiwanensis</name>
    <dbReference type="NCBI Taxonomy" id="1347902"/>
    <lineage>
        <taxon>Bacteria</taxon>
        <taxon>Bacillati</taxon>
        <taxon>Bacillota</taxon>
        <taxon>Bacilli</taxon>
        <taxon>Bacillales</taxon>
        <taxon>Bacillaceae</taxon>
        <taxon>Priestia</taxon>
    </lineage>
</organism>
<gene>
    <name evidence="4" type="primary">phoE</name>
    <name evidence="4" type="ORF">GCM10007140_08320</name>
</gene>
<feature type="binding site" evidence="3">
    <location>
        <position position="58"/>
    </location>
    <ligand>
        <name>substrate</name>
    </ligand>
</feature>
<name>A0A917EMD6_9BACI</name>
<dbReference type="Gene3D" id="3.40.50.1240">
    <property type="entry name" value="Phosphoglycerate mutase-like"/>
    <property type="match status" value="1"/>
</dbReference>
<reference evidence="4" key="1">
    <citation type="journal article" date="2014" name="Int. J. Syst. Evol. Microbiol.">
        <title>Complete genome sequence of Corynebacterium casei LMG S-19264T (=DSM 44701T), isolated from a smear-ripened cheese.</title>
        <authorList>
            <consortium name="US DOE Joint Genome Institute (JGI-PGF)"/>
            <person name="Walter F."/>
            <person name="Albersmeier A."/>
            <person name="Kalinowski J."/>
            <person name="Ruckert C."/>
        </authorList>
    </citation>
    <scope>NUCLEOTIDE SEQUENCE</scope>
    <source>
        <strain evidence="4">CGMCC 1.12698</strain>
    </source>
</reference>
<dbReference type="InterPro" id="IPR051695">
    <property type="entry name" value="Phosphoglycerate_Mutase"/>
</dbReference>
<dbReference type="SUPFAM" id="SSF53254">
    <property type="entry name" value="Phosphoglycerate mutase-like"/>
    <property type="match status" value="1"/>
</dbReference>
<dbReference type="AlphaFoldDB" id="A0A917EMD6"/>
<dbReference type="Pfam" id="PF00300">
    <property type="entry name" value="His_Phos_1"/>
    <property type="match status" value="1"/>
</dbReference>
<dbReference type="GO" id="GO:0045820">
    <property type="term" value="P:negative regulation of glycolytic process"/>
    <property type="evidence" value="ECO:0007669"/>
    <property type="project" value="TreeGrafter"/>
</dbReference>
<dbReference type="GO" id="GO:0004331">
    <property type="term" value="F:fructose-2,6-bisphosphate 2-phosphatase activity"/>
    <property type="evidence" value="ECO:0007669"/>
    <property type="project" value="TreeGrafter"/>
</dbReference>
<dbReference type="PANTHER" id="PTHR46517">
    <property type="entry name" value="FRUCTOSE-2,6-BISPHOSPHATASE TIGAR"/>
    <property type="match status" value="1"/>
</dbReference>
<protein>
    <submittedName>
        <fullName evidence="4">Phosphatase PhoE</fullName>
    </submittedName>
</protein>
<keyword evidence="1" id="KW-0378">Hydrolase</keyword>
<reference evidence="4" key="2">
    <citation type="submission" date="2020-09" db="EMBL/GenBank/DDBJ databases">
        <authorList>
            <person name="Sun Q."/>
            <person name="Zhou Y."/>
        </authorList>
    </citation>
    <scope>NUCLEOTIDE SEQUENCE</scope>
    <source>
        <strain evidence="4">CGMCC 1.12698</strain>
    </source>
</reference>
<accession>A0A917EMD6</accession>
<evidence type="ECO:0000256" key="3">
    <source>
        <dbReference type="PIRSR" id="PIRSR613078-2"/>
    </source>
</evidence>
<feature type="binding site" evidence="3">
    <location>
        <begin position="8"/>
        <end position="15"/>
    </location>
    <ligand>
        <name>substrate</name>
    </ligand>
</feature>
<dbReference type="GO" id="GO:0043456">
    <property type="term" value="P:regulation of pentose-phosphate shunt"/>
    <property type="evidence" value="ECO:0007669"/>
    <property type="project" value="TreeGrafter"/>
</dbReference>
<evidence type="ECO:0000256" key="1">
    <source>
        <dbReference type="ARBA" id="ARBA00022801"/>
    </source>
</evidence>
<dbReference type="PANTHER" id="PTHR46517:SF1">
    <property type="entry name" value="FRUCTOSE-2,6-BISPHOSPHATASE TIGAR"/>
    <property type="match status" value="1"/>
</dbReference>
<evidence type="ECO:0000313" key="5">
    <source>
        <dbReference type="Proteomes" id="UP000605259"/>
    </source>
</evidence>